<reference evidence="1 2" key="1">
    <citation type="submission" date="2019-08" db="EMBL/GenBank/DDBJ databases">
        <authorList>
            <person name="Alioto T."/>
            <person name="Alioto T."/>
            <person name="Gomez Garrido J."/>
        </authorList>
    </citation>
    <scope>NUCLEOTIDE SEQUENCE [LARGE SCALE GENOMIC DNA]</scope>
</reference>
<dbReference type="OrthoDB" id="8299894at2759"/>
<evidence type="ECO:0000313" key="2">
    <source>
        <dbReference type="Proteomes" id="UP000325440"/>
    </source>
</evidence>
<feature type="non-terminal residue" evidence="1">
    <location>
        <position position="1"/>
    </location>
</feature>
<dbReference type="EMBL" id="CABPRJ010000208">
    <property type="protein sequence ID" value="VVC27576.1"/>
    <property type="molecule type" value="Genomic_DNA"/>
</dbReference>
<organism evidence="1 2">
    <name type="scientific">Cinara cedri</name>
    <dbReference type="NCBI Taxonomy" id="506608"/>
    <lineage>
        <taxon>Eukaryota</taxon>
        <taxon>Metazoa</taxon>
        <taxon>Ecdysozoa</taxon>
        <taxon>Arthropoda</taxon>
        <taxon>Hexapoda</taxon>
        <taxon>Insecta</taxon>
        <taxon>Pterygota</taxon>
        <taxon>Neoptera</taxon>
        <taxon>Paraneoptera</taxon>
        <taxon>Hemiptera</taxon>
        <taxon>Sternorrhyncha</taxon>
        <taxon>Aphidomorpha</taxon>
        <taxon>Aphidoidea</taxon>
        <taxon>Aphididae</taxon>
        <taxon>Lachninae</taxon>
        <taxon>Cinara</taxon>
    </lineage>
</organism>
<sequence length="900" mass="100331">NHAGKGVSGFFSGVGSLFQGKVEFDVAFDPKKLQYIKAYVIRDKWVEGYFNPKIKVCDYEGSNCYELHSGTSCRQIYGTQSSGSGVSAAVFIDWDGDKVTIGGELAGGLKWEWAEGVTAEEKEKFAKSPKICACSQKGACMSGVNAWGAKAFAGANIFNPGEMAKVCDSCSSWKNGKQKIQCAPIPLAPGPPPFCDQLNSSTPQVKIVPVSANDNDYFDPKVRVIITGLEEARSLGFSKKISDGDKNYLSHRIEDKNTNYYFKTYREKSKLCAEYHGTQAIDNNSLQFTRCFPVPSVPQAEIVNVEDNNTLKIKMRMSSKICGIYGTYSNGICTFNIHYGRETSIGPFLLRVTKPAMNKKGQDKIDEALNKILSNEARFKTLQDYGCVPGIKVRCKYPDPSDSKKCKLDNLGYPQIEVSYQENGETDKGNNMLCISGYQPEPEEFVLARQEELIRLKLMDIGYTKYVPVYSEESKSLYYLARNETFDLLAQPQDKLDKIVFDKKEYIALPGDRNNEGKELCIVQTDSEIDGKRNNHNCKVVYKLTDSEYKGQCKPGDDGCVIINNAYTRSTRYVKKDTGEPFYLKVSQESNGDIKPEEKPIRANKTEVFYADKLCTFDLKGLIHDLNRIVMAHLQGKKTEQEDKYKKHFDLARSGEYTDDLSKYEYVEIEAWGGGEAGHISGKAHSRENSIGMPGDYIKAKLKVDPNYPYFKAIVAEGGGNATQFITNKDGGPTIIKMCSNDRGGKCIKLVTAAGGDKYKEHDSTAKKVKTKIHRDLQQGETQNIKVASPEMRKNKQVAYIVYDAVQNTGEVQYEAVNQCSYDFKSNMPGAGGCVDKSRGVYSKGSPGHVIIRPMRNEINKDKVSKAINDLLEDKNEGININDDLIKSLDPTIAKMIKDK</sequence>
<dbReference type="AlphaFoldDB" id="A0A5E4ME84"/>
<name>A0A5E4ME84_9HEMI</name>
<evidence type="ECO:0000313" key="1">
    <source>
        <dbReference type="EMBL" id="VVC27576.1"/>
    </source>
</evidence>
<accession>A0A5E4ME84</accession>
<keyword evidence="2" id="KW-1185">Reference proteome</keyword>
<protein>
    <submittedName>
        <fullName evidence="1">Uncharacterized protein</fullName>
    </submittedName>
</protein>
<proteinExistence type="predicted"/>
<feature type="non-terminal residue" evidence="1">
    <location>
        <position position="900"/>
    </location>
</feature>
<dbReference type="Proteomes" id="UP000325440">
    <property type="component" value="Unassembled WGS sequence"/>
</dbReference>
<gene>
    <name evidence="1" type="ORF">CINCED_3A021777</name>
</gene>